<evidence type="ECO:0000313" key="5">
    <source>
        <dbReference type="Proteomes" id="UP001161247"/>
    </source>
</evidence>
<dbReference type="Proteomes" id="UP001161247">
    <property type="component" value="Chromosome 2"/>
</dbReference>
<gene>
    <name evidence="4" type="ORF">OLC1_LOCUS6692</name>
</gene>
<evidence type="ECO:0000256" key="1">
    <source>
        <dbReference type="ARBA" id="ARBA00022801"/>
    </source>
</evidence>
<dbReference type="InterPro" id="IPR036514">
    <property type="entry name" value="SGNH_hydro_sf"/>
</dbReference>
<dbReference type="Pfam" id="PF03629">
    <property type="entry name" value="SASA"/>
    <property type="match status" value="1"/>
</dbReference>
<evidence type="ECO:0000259" key="3">
    <source>
        <dbReference type="Pfam" id="PF03629"/>
    </source>
</evidence>
<dbReference type="SUPFAM" id="SSF52266">
    <property type="entry name" value="SGNH hydrolase"/>
    <property type="match status" value="1"/>
</dbReference>
<dbReference type="GO" id="GO:0016787">
    <property type="term" value="F:hydrolase activity"/>
    <property type="evidence" value="ECO:0007669"/>
    <property type="project" value="UniProtKB-KW"/>
</dbReference>
<name>A0AAV1CJS4_OLDCO</name>
<dbReference type="AlphaFoldDB" id="A0AAV1CJS4"/>
<keyword evidence="1" id="KW-0378">Hydrolase</keyword>
<proteinExistence type="predicted"/>
<evidence type="ECO:0000313" key="4">
    <source>
        <dbReference type="EMBL" id="CAI9095800.1"/>
    </source>
</evidence>
<evidence type="ECO:0000256" key="2">
    <source>
        <dbReference type="SAM" id="SignalP"/>
    </source>
</evidence>
<dbReference type="PANTHER" id="PTHR31988">
    <property type="entry name" value="ESTERASE, PUTATIVE (DUF303)-RELATED"/>
    <property type="match status" value="1"/>
</dbReference>
<protein>
    <submittedName>
        <fullName evidence="4">OLC1v1031822C1</fullName>
    </submittedName>
</protein>
<reference evidence="4" key="1">
    <citation type="submission" date="2023-03" db="EMBL/GenBank/DDBJ databases">
        <authorList>
            <person name="Julca I."/>
        </authorList>
    </citation>
    <scope>NUCLEOTIDE SEQUENCE</scope>
</reference>
<dbReference type="EMBL" id="OX459119">
    <property type="protein sequence ID" value="CAI9095800.1"/>
    <property type="molecule type" value="Genomic_DNA"/>
</dbReference>
<feature type="domain" description="Sialate O-acetylesterase" evidence="3">
    <location>
        <begin position="23"/>
        <end position="255"/>
    </location>
</feature>
<sequence length="255" mass="28043">MKKMFILLVVLMNTINPAYSQTKHIFLLAGQSNMSGQGGVVKNKWDRLVPPESSPNPNILKLNAKLKWEVAKEPLHAGIDKNVTNGIGPGIPFANSLLKRIPDYGTIGLVPCAISGAKIIQWQKGTIFYDQLVNRAKAAVQNGGGNNTIEALLWYQGESDTMSQTDANLYKGRLQQFIIDLRKDLNLPDLLVIEVALASGGKHYLEIIRQAQLQTDLPNVKCVDAMGLPLQRDNLHLTTSAQVRLGSMLCDAFIQ</sequence>
<dbReference type="Gene3D" id="3.40.50.1110">
    <property type="entry name" value="SGNH hydrolase"/>
    <property type="match status" value="1"/>
</dbReference>
<keyword evidence="5" id="KW-1185">Reference proteome</keyword>
<dbReference type="InterPro" id="IPR005181">
    <property type="entry name" value="SASA"/>
</dbReference>
<keyword evidence="2" id="KW-0732">Signal</keyword>
<dbReference type="PANTHER" id="PTHR31988:SF20">
    <property type="entry name" value="SIALATE O-ACETYLESTERASE DOMAIN-CONTAINING PROTEIN"/>
    <property type="match status" value="1"/>
</dbReference>
<dbReference type="InterPro" id="IPR052940">
    <property type="entry name" value="Carb_Esterase_6"/>
</dbReference>
<organism evidence="4 5">
    <name type="scientific">Oldenlandia corymbosa var. corymbosa</name>
    <dbReference type="NCBI Taxonomy" id="529605"/>
    <lineage>
        <taxon>Eukaryota</taxon>
        <taxon>Viridiplantae</taxon>
        <taxon>Streptophyta</taxon>
        <taxon>Embryophyta</taxon>
        <taxon>Tracheophyta</taxon>
        <taxon>Spermatophyta</taxon>
        <taxon>Magnoliopsida</taxon>
        <taxon>eudicotyledons</taxon>
        <taxon>Gunneridae</taxon>
        <taxon>Pentapetalae</taxon>
        <taxon>asterids</taxon>
        <taxon>lamiids</taxon>
        <taxon>Gentianales</taxon>
        <taxon>Rubiaceae</taxon>
        <taxon>Rubioideae</taxon>
        <taxon>Spermacoceae</taxon>
        <taxon>Hedyotis-Oldenlandia complex</taxon>
        <taxon>Oldenlandia</taxon>
    </lineage>
</organism>
<accession>A0AAV1CJS4</accession>
<feature type="chain" id="PRO_5043953837" evidence="2">
    <location>
        <begin position="21"/>
        <end position="255"/>
    </location>
</feature>
<feature type="signal peptide" evidence="2">
    <location>
        <begin position="1"/>
        <end position="20"/>
    </location>
</feature>